<sequence>MEASERQLLFIARYPSAPELRVSILYACGTASNGILNGAFVSPVTDRELLRIFHRR</sequence>
<organism evidence="1 2">
    <name type="scientific">Actinoallomurus vinaceus</name>
    <dbReference type="NCBI Taxonomy" id="1080074"/>
    <lineage>
        <taxon>Bacteria</taxon>
        <taxon>Bacillati</taxon>
        <taxon>Actinomycetota</taxon>
        <taxon>Actinomycetes</taxon>
        <taxon>Streptosporangiales</taxon>
        <taxon>Thermomonosporaceae</taxon>
        <taxon>Actinoallomurus</taxon>
    </lineage>
</organism>
<reference evidence="2" key="1">
    <citation type="journal article" date="2019" name="Int. J. Syst. Evol. Microbiol.">
        <title>The Global Catalogue of Microorganisms (GCM) 10K type strain sequencing project: providing services to taxonomists for standard genome sequencing and annotation.</title>
        <authorList>
            <consortium name="The Broad Institute Genomics Platform"/>
            <consortium name="The Broad Institute Genome Sequencing Center for Infectious Disease"/>
            <person name="Wu L."/>
            <person name="Ma J."/>
        </authorList>
    </citation>
    <scope>NUCLEOTIDE SEQUENCE [LARGE SCALE GENOMIC DNA]</scope>
    <source>
        <strain evidence="2">JCM 17939</strain>
    </source>
</reference>
<proteinExistence type="predicted"/>
<name>A0ABP8U3Q2_9ACTN</name>
<gene>
    <name evidence="1" type="ORF">GCM10023196_018420</name>
</gene>
<evidence type="ECO:0000313" key="1">
    <source>
        <dbReference type="EMBL" id="GAA4623195.1"/>
    </source>
</evidence>
<protein>
    <submittedName>
        <fullName evidence="1">Uncharacterized protein</fullName>
    </submittedName>
</protein>
<keyword evidence="2" id="KW-1185">Reference proteome</keyword>
<dbReference type="EMBL" id="BAABHK010000002">
    <property type="protein sequence ID" value="GAA4623195.1"/>
    <property type="molecule type" value="Genomic_DNA"/>
</dbReference>
<evidence type="ECO:0000313" key="2">
    <source>
        <dbReference type="Proteomes" id="UP001501442"/>
    </source>
</evidence>
<dbReference type="Proteomes" id="UP001501442">
    <property type="component" value="Unassembled WGS sequence"/>
</dbReference>
<comment type="caution">
    <text evidence="1">The sequence shown here is derived from an EMBL/GenBank/DDBJ whole genome shotgun (WGS) entry which is preliminary data.</text>
</comment>
<accession>A0ABP8U3Q2</accession>